<keyword evidence="4" id="KW-0472">Membrane</keyword>
<dbReference type="SUPFAM" id="SSF49842">
    <property type="entry name" value="TNF-like"/>
    <property type="match status" value="1"/>
</dbReference>
<dbReference type="InterPro" id="IPR008983">
    <property type="entry name" value="Tumour_necrosis_fac-like_dom"/>
</dbReference>
<protein>
    <recommendedName>
        <fullName evidence="6">C1q domain-containing protein</fullName>
    </recommendedName>
</protein>
<sequence length="157" mass="17139">MFSVTLFWLLAPSVCVITAILEGVGPLLVTQSVAFTATLSSHTKYVSEQTVIFDHTRVNEGNCYDSSTGRFKAPARGLYSFSLTVLATITQGINLLIMKDNEEIGRVFSGDGSGSAMVVTVIEKGQVVYVKEFPGHSETVHGSHWSIFTGLLLHQYY</sequence>
<dbReference type="PROSITE" id="PS50871">
    <property type="entry name" value="C1Q"/>
    <property type="match status" value="1"/>
</dbReference>
<keyword evidence="8" id="KW-1185">Reference proteome</keyword>
<evidence type="ECO:0000259" key="6">
    <source>
        <dbReference type="PROSITE" id="PS50871"/>
    </source>
</evidence>
<evidence type="ECO:0000313" key="8">
    <source>
        <dbReference type="Proteomes" id="UP001634394"/>
    </source>
</evidence>
<keyword evidence="4" id="KW-1133">Transmembrane helix</keyword>
<feature type="chain" id="PRO_5047475076" description="C1q domain-containing protein" evidence="5">
    <location>
        <begin position="19"/>
        <end position="157"/>
    </location>
</feature>
<dbReference type="PANTHER" id="PTHR22923">
    <property type="entry name" value="CEREBELLIN-RELATED"/>
    <property type="match status" value="1"/>
</dbReference>
<evidence type="ECO:0000256" key="2">
    <source>
        <dbReference type="ARBA" id="ARBA00022525"/>
    </source>
</evidence>
<keyword evidence="2" id="KW-0964">Secreted</keyword>
<dbReference type="Gene3D" id="2.60.120.40">
    <property type="match status" value="1"/>
</dbReference>
<dbReference type="SMART" id="SM00110">
    <property type="entry name" value="C1Q"/>
    <property type="match status" value="1"/>
</dbReference>
<evidence type="ECO:0000256" key="3">
    <source>
        <dbReference type="ARBA" id="ARBA00022729"/>
    </source>
</evidence>
<organism evidence="7 8">
    <name type="scientific">Sinanodonta woodiana</name>
    <name type="common">Chinese pond mussel</name>
    <name type="synonym">Anodonta woodiana</name>
    <dbReference type="NCBI Taxonomy" id="1069815"/>
    <lineage>
        <taxon>Eukaryota</taxon>
        <taxon>Metazoa</taxon>
        <taxon>Spiralia</taxon>
        <taxon>Lophotrochozoa</taxon>
        <taxon>Mollusca</taxon>
        <taxon>Bivalvia</taxon>
        <taxon>Autobranchia</taxon>
        <taxon>Heteroconchia</taxon>
        <taxon>Palaeoheterodonta</taxon>
        <taxon>Unionida</taxon>
        <taxon>Unionoidea</taxon>
        <taxon>Unionidae</taxon>
        <taxon>Unioninae</taxon>
        <taxon>Sinanodonta</taxon>
    </lineage>
</organism>
<evidence type="ECO:0000256" key="5">
    <source>
        <dbReference type="SAM" id="SignalP"/>
    </source>
</evidence>
<dbReference type="PANTHER" id="PTHR22923:SF116">
    <property type="entry name" value="C1Q DOMAIN-CONTAINING PROTEIN"/>
    <property type="match status" value="1"/>
</dbReference>
<comment type="subcellular location">
    <subcellularLocation>
        <location evidence="1">Secreted</location>
    </subcellularLocation>
</comment>
<dbReference type="AlphaFoldDB" id="A0ABD3T3P3"/>
<name>A0ABD3T3P3_SINWO</name>
<gene>
    <name evidence="7" type="ORF">ACJMK2_023268</name>
</gene>
<accession>A0ABD3T3P3</accession>
<dbReference type="InterPro" id="IPR001073">
    <property type="entry name" value="C1q_dom"/>
</dbReference>
<feature type="domain" description="C1q" evidence="6">
    <location>
        <begin position="28"/>
        <end position="157"/>
    </location>
</feature>
<dbReference type="GO" id="GO:0005576">
    <property type="term" value="C:extracellular region"/>
    <property type="evidence" value="ECO:0007669"/>
    <property type="project" value="UniProtKB-SubCell"/>
</dbReference>
<keyword evidence="3 5" id="KW-0732">Signal</keyword>
<proteinExistence type="predicted"/>
<feature type="signal peptide" evidence="5">
    <location>
        <begin position="1"/>
        <end position="18"/>
    </location>
</feature>
<dbReference type="EMBL" id="JBJQND010000019">
    <property type="protein sequence ID" value="KAL3831527.1"/>
    <property type="molecule type" value="Genomic_DNA"/>
</dbReference>
<evidence type="ECO:0000256" key="4">
    <source>
        <dbReference type="SAM" id="Phobius"/>
    </source>
</evidence>
<keyword evidence="4" id="KW-0812">Transmembrane</keyword>
<comment type="caution">
    <text evidence="7">The sequence shown here is derived from an EMBL/GenBank/DDBJ whole genome shotgun (WGS) entry which is preliminary data.</text>
</comment>
<evidence type="ECO:0000256" key="1">
    <source>
        <dbReference type="ARBA" id="ARBA00004613"/>
    </source>
</evidence>
<dbReference type="Pfam" id="PF00386">
    <property type="entry name" value="C1q"/>
    <property type="match status" value="1"/>
</dbReference>
<dbReference type="Proteomes" id="UP001634394">
    <property type="component" value="Unassembled WGS sequence"/>
</dbReference>
<feature type="transmembrane region" description="Helical" evidence="4">
    <location>
        <begin position="78"/>
        <end position="97"/>
    </location>
</feature>
<reference evidence="7 8" key="1">
    <citation type="submission" date="2024-11" db="EMBL/GenBank/DDBJ databases">
        <title>Chromosome-level genome assembly of the freshwater bivalve Anodonta woodiana.</title>
        <authorList>
            <person name="Chen X."/>
        </authorList>
    </citation>
    <scope>NUCLEOTIDE SEQUENCE [LARGE SCALE GENOMIC DNA]</scope>
    <source>
        <strain evidence="7">MN2024</strain>
        <tissue evidence="7">Gills</tissue>
    </source>
</reference>
<dbReference type="InterPro" id="IPR050822">
    <property type="entry name" value="Cerebellin_Synaptic_Org"/>
</dbReference>
<dbReference type="PRINTS" id="PR00007">
    <property type="entry name" value="COMPLEMNTC1Q"/>
</dbReference>
<evidence type="ECO:0000313" key="7">
    <source>
        <dbReference type="EMBL" id="KAL3831527.1"/>
    </source>
</evidence>